<keyword evidence="2" id="KW-1185">Reference proteome</keyword>
<reference evidence="1" key="1">
    <citation type="submission" date="2021-02" db="EMBL/GenBank/DDBJ databases">
        <authorList>
            <person name="Dougan E. K."/>
            <person name="Rhodes N."/>
            <person name="Thang M."/>
            <person name="Chan C."/>
        </authorList>
    </citation>
    <scope>NUCLEOTIDE SEQUENCE</scope>
</reference>
<proteinExistence type="predicted"/>
<sequence length="79" mass="8899">RVQLLRAGLDRILPLAAPRLRAAHPVVTLSASTSYLRRTRTSRTRSLTLQMSVSCGIRRRPMHRKGGLGLRSRGHQLCR</sequence>
<protein>
    <submittedName>
        <fullName evidence="1">Uncharacterized protein</fullName>
    </submittedName>
</protein>
<evidence type="ECO:0000313" key="2">
    <source>
        <dbReference type="Proteomes" id="UP000649617"/>
    </source>
</evidence>
<name>A0A812PYZ5_SYMPI</name>
<dbReference type="AlphaFoldDB" id="A0A812PYZ5"/>
<accession>A0A812PYZ5</accession>
<feature type="non-terminal residue" evidence="1">
    <location>
        <position position="79"/>
    </location>
</feature>
<feature type="non-terminal residue" evidence="1">
    <location>
        <position position="1"/>
    </location>
</feature>
<comment type="caution">
    <text evidence="1">The sequence shown here is derived from an EMBL/GenBank/DDBJ whole genome shotgun (WGS) entry which is preliminary data.</text>
</comment>
<dbReference type="Proteomes" id="UP000649617">
    <property type="component" value="Unassembled WGS sequence"/>
</dbReference>
<dbReference type="EMBL" id="CAJNIZ010013674">
    <property type="protein sequence ID" value="CAE7352820.1"/>
    <property type="molecule type" value="Genomic_DNA"/>
</dbReference>
<organism evidence="1 2">
    <name type="scientific">Symbiodinium pilosum</name>
    <name type="common">Dinoflagellate</name>
    <dbReference type="NCBI Taxonomy" id="2952"/>
    <lineage>
        <taxon>Eukaryota</taxon>
        <taxon>Sar</taxon>
        <taxon>Alveolata</taxon>
        <taxon>Dinophyceae</taxon>
        <taxon>Suessiales</taxon>
        <taxon>Symbiodiniaceae</taxon>
        <taxon>Symbiodinium</taxon>
    </lineage>
</organism>
<gene>
    <name evidence="1" type="ORF">SPIL2461_LOCUS8381</name>
</gene>
<evidence type="ECO:0000313" key="1">
    <source>
        <dbReference type="EMBL" id="CAE7352820.1"/>
    </source>
</evidence>